<accession>A0A921ICU2</accession>
<dbReference type="SUPFAM" id="SSF56300">
    <property type="entry name" value="Metallo-dependent phosphatases"/>
    <property type="match status" value="1"/>
</dbReference>
<gene>
    <name evidence="3" type="ORF">K8V06_03745</name>
</gene>
<dbReference type="Pfam" id="PF00149">
    <property type="entry name" value="Metallophos"/>
    <property type="match status" value="1"/>
</dbReference>
<organism evidence="3 4">
    <name type="scientific">Ligilactobacillus salivarius</name>
    <dbReference type="NCBI Taxonomy" id="1624"/>
    <lineage>
        <taxon>Bacteria</taxon>
        <taxon>Bacillati</taxon>
        <taxon>Bacillota</taxon>
        <taxon>Bacilli</taxon>
        <taxon>Lactobacillales</taxon>
        <taxon>Lactobacillaceae</taxon>
        <taxon>Ligilactobacillus</taxon>
    </lineage>
</organism>
<evidence type="ECO:0000256" key="1">
    <source>
        <dbReference type="SAM" id="Coils"/>
    </source>
</evidence>
<feature type="coiled-coil region" evidence="1">
    <location>
        <begin position="143"/>
        <end position="174"/>
    </location>
</feature>
<dbReference type="InterPro" id="IPR004843">
    <property type="entry name" value="Calcineurin-like_PHP"/>
</dbReference>
<reference evidence="3" key="2">
    <citation type="submission" date="2021-09" db="EMBL/GenBank/DDBJ databases">
        <authorList>
            <person name="Gilroy R."/>
        </authorList>
    </citation>
    <scope>NUCLEOTIDE SEQUENCE</scope>
    <source>
        <strain evidence="3">CHK189-29639</strain>
    </source>
</reference>
<dbReference type="Gene3D" id="3.60.21.10">
    <property type="match status" value="1"/>
</dbReference>
<comment type="caution">
    <text evidence="3">The sequence shown here is derived from an EMBL/GenBank/DDBJ whole genome shotgun (WGS) entry which is preliminary data.</text>
</comment>
<evidence type="ECO:0000313" key="4">
    <source>
        <dbReference type="Proteomes" id="UP000759256"/>
    </source>
</evidence>
<proteinExistence type="predicted"/>
<sequence length="969" mass="109578">MTRTILDLAKPKTTVFDLSNVLNPRVNDDLAKISFHIQYDSKPFNMTGYKMYFISADENMGYINVDGMVDKVEYGDNVGNGDITFKFPANVFKKAGTFDSSKTMFVVENVNSNYIQSTINVSLTVLENGVAKFNANVDQIGYDSKLEQIHEQYKNKAQELLDELINQVQTANNFSDVKETANQAKQTANDSIAKANAVNNEVTTARSRFSNLNDRLNNQDIKINSAETAANASQNYSRLDIKNQQQDSVIATKADKYELENKLSQMKLYPEAFENADAIKKAYPDGKPGIFIAVDTGHQWYWVDGAWKDGGSYQSEGISPVLKDIRIANNYQIYDTPGNAVRMQFREILNSLFSANTPNIFNKDTILSNKDLGPYGTLYTRAGFFVSNGIIVSDYIGRTLYYYKADKNGNVDGNAKLYTICAYDDTDRMIDRKTDYLNQYVIPSGTKYIRFSAGNTDVDKMMLSWSEQTKFSPYRSYSTLTDDVTKFVNVRSASGNYLTYPDKAYNLNSQALLNYDLEIGTIYKGENTDSAFRARSQGYVNPKGEPIKFVLNDWLGLGIKLIIVRYDMSGKYLTQFDLSQNGELDCSYMSGKYKVYIIRMKDDAEDTTPLTLDVVSKLRSSISVVNTGKISELNQNDLYHVPYYWQDYLNGKIATIKDKLRDKNKFGFIYIADSHYNNNYWRSPALIKKIAEDCGINWMIYPGDLINENADKSVAIGRMNKIVNDLGNTVSHFLPVVGNHDDNWNGQHGIYNAIINDQEMTGYIFGKLKGNIHYGETGKYYYTDDTIHKVRYVAVDTHDGDYQTDSSDSNKVLYKKYNVSDTQLEFIADALQSSGSDWSIVIFGHVPQFNPMGTAEGVTWTGQDKFNAILESLYSKSTYSLGSKQFNFNNSGTLVGVFFGHIHTDMLKKVGNINHITIECDADLKNNYNHQKTFMSTTEQVLDVAIVDKQSKHVELIRIGAGDNREFNY</sequence>
<evidence type="ECO:0000259" key="2">
    <source>
        <dbReference type="Pfam" id="PF00149"/>
    </source>
</evidence>
<dbReference type="InterPro" id="IPR029052">
    <property type="entry name" value="Metallo-depent_PP-like"/>
</dbReference>
<reference evidence="3" key="1">
    <citation type="journal article" date="2021" name="PeerJ">
        <title>Extensive microbial diversity within the chicken gut microbiome revealed by metagenomics and culture.</title>
        <authorList>
            <person name="Gilroy R."/>
            <person name="Ravi A."/>
            <person name="Getino M."/>
            <person name="Pursley I."/>
            <person name="Horton D.L."/>
            <person name="Alikhan N.F."/>
            <person name="Baker D."/>
            <person name="Gharbi K."/>
            <person name="Hall N."/>
            <person name="Watson M."/>
            <person name="Adriaenssens E.M."/>
            <person name="Foster-Nyarko E."/>
            <person name="Jarju S."/>
            <person name="Secka A."/>
            <person name="Antonio M."/>
            <person name="Oren A."/>
            <person name="Chaudhuri R.R."/>
            <person name="La Ragione R."/>
            <person name="Hildebrand F."/>
            <person name="Pallen M.J."/>
        </authorList>
    </citation>
    <scope>NUCLEOTIDE SEQUENCE</scope>
    <source>
        <strain evidence="3">CHK189-29639</strain>
    </source>
</reference>
<dbReference type="EMBL" id="DYVK01000036">
    <property type="protein sequence ID" value="HJG15239.1"/>
    <property type="molecule type" value="Genomic_DNA"/>
</dbReference>
<dbReference type="AlphaFoldDB" id="A0A921ICU2"/>
<name>A0A921ICU2_9LACO</name>
<protein>
    <submittedName>
        <fullName evidence="3">Metallophosphoesterase</fullName>
    </submittedName>
</protein>
<keyword evidence="1" id="KW-0175">Coiled coil</keyword>
<feature type="domain" description="Calcineurin-like phosphoesterase" evidence="2">
    <location>
        <begin position="668"/>
        <end position="904"/>
    </location>
</feature>
<dbReference type="GO" id="GO:0016787">
    <property type="term" value="F:hydrolase activity"/>
    <property type="evidence" value="ECO:0007669"/>
    <property type="project" value="InterPro"/>
</dbReference>
<evidence type="ECO:0000313" key="3">
    <source>
        <dbReference type="EMBL" id="HJG15239.1"/>
    </source>
</evidence>
<dbReference type="Proteomes" id="UP000759256">
    <property type="component" value="Unassembled WGS sequence"/>
</dbReference>